<protein>
    <recommendedName>
        <fullName evidence="6">TP53-regulated inhibitor of apoptosis 1</fullName>
    </recommendedName>
</protein>
<dbReference type="PROSITE" id="PS51808">
    <property type="entry name" value="CHCH"/>
    <property type="match status" value="1"/>
</dbReference>
<name>A0A4Y2FZA9_ARAVE</name>
<dbReference type="GO" id="GO:0045332">
    <property type="term" value="P:phospholipid translocation"/>
    <property type="evidence" value="ECO:0007669"/>
    <property type="project" value="TreeGrafter"/>
</dbReference>
<evidence type="ECO:0008006" key="6">
    <source>
        <dbReference type="Google" id="ProtNLM"/>
    </source>
</evidence>
<dbReference type="Proteomes" id="UP000499080">
    <property type="component" value="Unassembled WGS sequence"/>
</dbReference>
<dbReference type="Pfam" id="PF05254">
    <property type="entry name" value="UPF0203"/>
    <property type="match status" value="1"/>
</dbReference>
<dbReference type="GO" id="GO:0005829">
    <property type="term" value="C:cytosol"/>
    <property type="evidence" value="ECO:0007669"/>
    <property type="project" value="TreeGrafter"/>
</dbReference>
<dbReference type="GO" id="GO:1990050">
    <property type="term" value="F:phosphatidic acid transfer activity"/>
    <property type="evidence" value="ECO:0007669"/>
    <property type="project" value="TreeGrafter"/>
</dbReference>
<keyword evidence="5" id="KW-1185">Reference proteome</keyword>
<dbReference type="EMBL" id="BGPR01001132">
    <property type="protein sequence ID" value="GBM46347.1"/>
    <property type="molecule type" value="Genomic_DNA"/>
</dbReference>
<dbReference type="OrthoDB" id="19091at2759"/>
<dbReference type="InterPro" id="IPR007918">
    <property type="entry name" value="MDM35_apoptosis"/>
</dbReference>
<dbReference type="GO" id="GO:0005634">
    <property type="term" value="C:nucleus"/>
    <property type="evidence" value="ECO:0007669"/>
    <property type="project" value="TreeGrafter"/>
</dbReference>
<dbReference type="GO" id="GO:0005758">
    <property type="term" value="C:mitochondrial intermembrane space"/>
    <property type="evidence" value="ECO:0007669"/>
    <property type="project" value="TreeGrafter"/>
</dbReference>
<keyword evidence="2" id="KW-1015">Disulfide bond</keyword>
<reference evidence="4 5" key="1">
    <citation type="journal article" date="2019" name="Sci. Rep.">
        <title>Orb-weaving spider Araneus ventricosus genome elucidates the spidroin gene catalogue.</title>
        <authorList>
            <person name="Kono N."/>
            <person name="Nakamura H."/>
            <person name="Ohtoshi R."/>
            <person name="Moran D.A.P."/>
            <person name="Shinohara A."/>
            <person name="Yoshida Y."/>
            <person name="Fujiwara M."/>
            <person name="Mori M."/>
            <person name="Tomita M."/>
            <person name="Arakawa K."/>
        </authorList>
    </citation>
    <scope>NUCLEOTIDE SEQUENCE [LARGE SCALE GENOMIC DNA]</scope>
</reference>
<evidence type="ECO:0000256" key="2">
    <source>
        <dbReference type="ARBA" id="ARBA00023157"/>
    </source>
</evidence>
<evidence type="ECO:0000256" key="3">
    <source>
        <dbReference type="ARBA" id="ARBA00023706"/>
    </source>
</evidence>
<evidence type="ECO:0000313" key="5">
    <source>
        <dbReference type="Proteomes" id="UP000499080"/>
    </source>
</evidence>
<comment type="catalytic activity">
    <reaction evidence="3">
        <text>a 1,2-diacyl-sn-glycero-3-phosphate(in) = a 1,2-diacyl-sn-glycero-3-phosphate(out)</text>
        <dbReference type="Rhea" id="RHEA:36435"/>
        <dbReference type="ChEBI" id="CHEBI:58608"/>
    </reaction>
</comment>
<comment type="caution">
    <text evidence="4">The sequence shown here is derived from an EMBL/GenBank/DDBJ whole genome shotgun (WGS) entry which is preliminary data.</text>
</comment>
<sequence>MESIGKDCRELKQKYEACFNAWYSEKFLKNEGGDISVCEPLFQEYQKCLKVALKKNNVPLWELNGGMLKDTENKSSGDPT</sequence>
<dbReference type="PANTHER" id="PTHR46403">
    <property type="entry name" value="TP53-REGULATED INHIBITOR OF APOPTOSIS 1"/>
    <property type="match status" value="1"/>
</dbReference>
<dbReference type="AlphaFoldDB" id="A0A4Y2FZA9"/>
<accession>A0A4Y2FZA9</accession>
<evidence type="ECO:0000256" key="1">
    <source>
        <dbReference type="ARBA" id="ARBA00006196"/>
    </source>
</evidence>
<evidence type="ECO:0000313" key="4">
    <source>
        <dbReference type="EMBL" id="GBM46347.1"/>
    </source>
</evidence>
<gene>
    <name evidence="4" type="ORF">AVEN_195293_1</name>
</gene>
<organism evidence="4 5">
    <name type="scientific">Araneus ventricosus</name>
    <name type="common">Orbweaver spider</name>
    <name type="synonym">Epeira ventricosa</name>
    <dbReference type="NCBI Taxonomy" id="182803"/>
    <lineage>
        <taxon>Eukaryota</taxon>
        <taxon>Metazoa</taxon>
        <taxon>Ecdysozoa</taxon>
        <taxon>Arthropoda</taxon>
        <taxon>Chelicerata</taxon>
        <taxon>Arachnida</taxon>
        <taxon>Araneae</taxon>
        <taxon>Araneomorphae</taxon>
        <taxon>Entelegynae</taxon>
        <taxon>Araneoidea</taxon>
        <taxon>Araneidae</taxon>
        <taxon>Araneus</taxon>
    </lineage>
</organism>
<proteinExistence type="inferred from homology"/>
<dbReference type="PANTHER" id="PTHR46403:SF1">
    <property type="entry name" value="TP53-REGULATED INHIBITOR OF APOPTOSIS 1"/>
    <property type="match status" value="1"/>
</dbReference>
<comment type="similarity">
    <text evidence="1">Belongs to the TRIAP1/MDM35 family.</text>
</comment>